<proteinExistence type="predicted"/>
<sequence>MTKNKLTFAADVTALIERNIADRNERITAINELTDSYDRTDMDPTQLERLSDYVLREELTDRHPDKITRNEYPFMSTWQLDIRHEREYSLDLAENHGTDGANYNVPARRHRIAKETRFVDKMAMAKNRERSARYKRDTSPGELVSYNLRDTGGEFAPEFTQRVGLGRRWIDELTQTALLT</sequence>
<protein>
    <submittedName>
        <fullName evidence="1">Uncharacterized protein</fullName>
    </submittedName>
</protein>
<evidence type="ECO:0000313" key="1">
    <source>
        <dbReference type="EMBL" id="NOU98467.1"/>
    </source>
</evidence>
<keyword evidence="2" id="KW-1185">Reference proteome</keyword>
<evidence type="ECO:0000313" key="2">
    <source>
        <dbReference type="Proteomes" id="UP000618579"/>
    </source>
</evidence>
<accession>A0ABX1ZFM7</accession>
<organism evidence="1 2">
    <name type="scientific">Paenibacillus planticolens</name>
    <dbReference type="NCBI Taxonomy" id="2654976"/>
    <lineage>
        <taxon>Bacteria</taxon>
        <taxon>Bacillati</taxon>
        <taxon>Bacillota</taxon>
        <taxon>Bacilli</taxon>
        <taxon>Bacillales</taxon>
        <taxon>Paenibacillaceae</taxon>
        <taxon>Paenibacillus</taxon>
    </lineage>
</organism>
<name>A0ABX1ZFM7_9BACL</name>
<comment type="caution">
    <text evidence="1">The sequence shown here is derived from an EMBL/GenBank/DDBJ whole genome shotgun (WGS) entry which is preliminary data.</text>
</comment>
<dbReference type="Proteomes" id="UP000618579">
    <property type="component" value="Unassembled WGS sequence"/>
</dbReference>
<gene>
    <name evidence="1" type="ORF">GC097_00300</name>
</gene>
<reference evidence="1 2" key="1">
    <citation type="submission" date="2019-10" db="EMBL/GenBank/DDBJ databases">
        <title>Description of Paenibacillus pedi sp. nov.</title>
        <authorList>
            <person name="Carlier A."/>
            <person name="Qi S."/>
        </authorList>
    </citation>
    <scope>NUCLEOTIDE SEQUENCE [LARGE SCALE GENOMIC DNA]</scope>
    <source>
        <strain evidence="1 2">LMG 31457</strain>
    </source>
</reference>
<dbReference type="RefSeq" id="WP_171681359.1">
    <property type="nucleotide sequence ID" value="NZ_WHNZ01000004.1"/>
</dbReference>
<dbReference type="EMBL" id="WHNZ01000004">
    <property type="protein sequence ID" value="NOU98467.1"/>
    <property type="molecule type" value="Genomic_DNA"/>
</dbReference>